<proteinExistence type="predicted"/>
<evidence type="ECO:0000313" key="2">
    <source>
        <dbReference type="EMBL" id="MXV52338.1"/>
    </source>
</evidence>
<dbReference type="AlphaFoldDB" id="A0A7K1YE81"/>
<evidence type="ECO:0008006" key="4">
    <source>
        <dbReference type="Google" id="ProtNLM"/>
    </source>
</evidence>
<reference evidence="2 3" key="1">
    <citation type="submission" date="2019-11" db="EMBL/GenBank/DDBJ databases">
        <title>Pedobacter sp. HMF7647 Genome sequencing and assembly.</title>
        <authorList>
            <person name="Kang H."/>
            <person name="Kim H."/>
            <person name="Joh K."/>
        </authorList>
    </citation>
    <scope>NUCLEOTIDE SEQUENCE [LARGE SCALE GENOMIC DNA]</scope>
    <source>
        <strain evidence="2 3">HMF7647</strain>
    </source>
</reference>
<dbReference type="Proteomes" id="UP000466586">
    <property type="component" value="Unassembled WGS sequence"/>
</dbReference>
<dbReference type="RefSeq" id="WP_160845511.1">
    <property type="nucleotide sequence ID" value="NZ_WVHT01000007.1"/>
</dbReference>
<name>A0A7K1YE81_9SPHI</name>
<organism evidence="2 3">
    <name type="scientific">Hufsiella arboris</name>
    <dbReference type="NCBI Taxonomy" id="2695275"/>
    <lineage>
        <taxon>Bacteria</taxon>
        <taxon>Pseudomonadati</taxon>
        <taxon>Bacteroidota</taxon>
        <taxon>Sphingobacteriia</taxon>
        <taxon>Sphingobacteriales</taxon>
        <taxon>Sphingobacteriaceae</taxon>
        <taxon>Hufsiella</taxon>
    </lineage>
</organism>
<evidence type="ECO:0000313" key="3">
    <source>
        <dbReference type="Proteomes" id="UP000466586"/>
    </source>
</evidence>
<sequence length="365" mass="42586">MNIRFKLLVAFFLSLNFSSLLAQKIDTSPLDAYWKMVEPLKHGDSLAVDDWNKFLNIEANHIYVDNQGFDKNYLERLRKNIQFVYMPKYDSLLQSRLIAIKKDPASYWMTYKVYVYKEYEKELKNYEKQLSNPSYLDSIYKNAFNWLPRNLQKKDTTVNIQFLGIENDAIAGGGTVIATLWTAYNQDKLKEGILGGHEMHHVLRKGKAFEHVADNENGIMYFLNGVLNEGTADMIDKSYELLHEKELPMEFQFSDFELFQADSIVRQVDTILLDMADSKGEKFKTEKEFRNLIRWTSGHCPGYYMADIIVRNGFKTNMLASIQNPFAFIYLYNKAAARDSQKPPVFSKKSITYIKGMEKKYRPKN</sequence>
<keyword evidence="1" id="KW-0732">Signal</keyword>
<comment type="caution">
    <text evidence="2">The sequence shown here is derived from an EMBL/GenBank/DDBJ whole genome shotgun (WGS) entry which is preliminary data.</text>
</comment>
<dbReference type="InterPro" id="IPR043754">
    <property type="entry name" value="DUF5700"/>
</dbReference>
<feature type="chain" id="PRO_5029593169" description="DUF2268 domain-containing protein" evidence="1">
    <location>
        <begin position="23"/>
        <end position="365"/>
    </location>
</feature>
<feature type="signal peptide" evidence="1">
    <location>
        <begin position="1"/>
        <end position="22"/>
    </location>
</feature>
<keyword evidence="3" id="KW-1185">Reference proteome</keyword>
<dbReference type="Pfam" id="PF18958">
    <property type="entry name" value="DUF5700"/>
    <property type="match status" value="1"/>
</dbReference>
<evidence type="ECO:0000256" key="1">
    <source>
        <dbReference type="SAM" id="SignalP"/>
    </source>
</evidence>
<accession>A0A7K1YE81</accession>
<dbReference type="EMBL" id="WVHT01000007">
    <property type="protein sequence ID" value="MXV52338.1"/>
    <property type="molecule type" value="Genomic_DNA"/>
</dbReference>
<gene>
    <name evidence="2" type="ORF">GS399_15290</name>
</gene>
<protein>
    <recommendedName>
        <fullName evidence="4">DUF2268 domain-containing protein</fullName>
    </recommendedName>
</protein>